<evidence type="ECO:0000313" key="3">
    <source>
        <dbReference type="EMBL" id="AXK41950.1"/>
    </source>
</evidence>
<keyword evidence="4" id="KW-1185">Reference proteome</keyword>
<protein>
    <recommendedName>
        <fullName evidence="5">Secreted protein</fullName>
    </recommendedName>
</protein>
<dbReference type="PROSITE" id="PS51257">
    <property type="entry name" value="PROKAR_LIPOPROTEIN"/>
    <property type="match status" value="1"/>
</dbReference>
<dbReference type="EMBL" id="CP031357">
    <property type="protein sequence ID" value="AXK41950.1"/>
    <property type="molecule type" value="Genomic_DNA"/>
</dbReference>
<feature type="compositionally biased region" description="Basic and acidic residues" evidence="1">
    <location>
        <begin position="27"/>
        <end position="43"/>
    </location>
</feature>
<feature type="chain" id="PRO_5016650360" description="Secreted protein" evidence="2">
    <location>
        <begin position="23"/>
        <end position="93"/>
    </location>
</feature>
<feature type="region of interest" description="Disordered" evidence="1">
    <location>
        <begin position="20"/>
        <end position="43"/>
    </location>
</feature>
<dbReference type="RefSeq" id="WP_115416136.1">
    <property type="nucleotide sequence ID" value="NZ_CP031357.1"/>
</dbReference>
<organism evidence="3 4">
    <name type="scientific">Erythrobacter aureus</name>
    <dbReference type="NCBI Taxonomy" id="2182384"/>
    <lineage>
        <taxon>Bacteria</taxon>
        <taxon>Pseudomonadati</taxon>
        <taxon>Pseudomonadota</taxon>
        <taxon>Alphaproteobacteria</taxon>
        <taxon>Sphingomonadales</taxon>
        <taxon>Erythrobacteraceae</taxon>
        <taxon>Erythrobacter/Porphyrobacter group</taxon>
        <taxon>Erythrobacter</taxon>
    </lineage>
</organism>
<dbReference type="KEGG" id="err:DVR09_06005"/>
<evidence type="ECO:0000256" key="1">
    <source>
        <dbReference type="SAM" id="MobiDB-lite"/>
    </source>
</evidence>
<dbReference type="OrthoDB" id="7411229at2"/>
<keyword evidence="2" id="KW-0732">Signal</keyword>
<evidence type="ECO:0008006" key="5">
    <source>
        <dbReference type="Google" id="ProtNLM"/>
    </source>
</evidence>
<dbReference type="AlphaFoldDB" id="A0A345YDE8"/>
<accession>A0A345YDE8</accession>
<feature type="signal peptide" evidence="2">
    <location>
        <begin position="1"/>
        <end position="22"/>
    </location>
</feature>
<dbReference type="Proteomes" id="UP000254508">
    <property type="component" value="Chromosome"/>
</dbReference>
<name>A0A345YDE8_9SPHN</name>
<evidence type="ECO:0000313" key="4">
    <source>
        <dbReference type="Proteomes" id="UP000254508"/>
    </source>
</evidence>
<sequence>MKSRTLWSAIAFIAIACAPASAQQPSEGDKSEEAVETTGEKSNLDEVICRTSKATGSRVRTSKRCLTRRQWTVEQAQNRRDIDRAQTSRGTSD</sequence>
<proteinExistence type="predicted"/>
<gene>
    <name evidence="3" type="ORF">DVR09_06005</name>
</gene>
<reference evidence="4" key="1">
    <citation type="submission" date="2018-07" db="EMBL/GenBank/DDBJ databases">
        <title>Genome sequence of Erythrobacter strain YH-07, an antagonistic bacterium isolated from Yellow Sea.</title>
        <authorList>
            <person name="Tang T."/>
            <person name="Liu Q."/>
            <person name="Sun X."/>
        </authorList>
    </citation>
    <scope>NUCLEOTIDE SEQUENCE [LARGE SCALE GENOMIC DNA]</scope>
    <source>
        <strain evidence="4">YH-07</strain>
    </source>
</reference>
<evidence type="ECO:0000256" key="2">
    <source>
        <dbReference type="SAM" id="SignalP"/>
    </source>
</evidence>